<dbReference type="GO" id="GO:0006629">
    <property type="term" value="P:lipid metabolic process"/>
    <property type="evidence" value="ECO:0007669"/>
    <property type="project" value="InterPro"/>
</dbReference>
<evidence type="ECO:0000256" key="1">
    <source>
        <dbReference type="SAM" id="Phobius"/>
    </source>
</evidence>
<dbReference type="PANTHER" id="PTHR46211">
    <property type="entry name" value="GLYCEROPHOSPHORYL DIESTER PHOSPHODIESTERASE"/>
    <property type="match status" value="1"/>
</dbReference>
<dbReference type="PROSITE" id="PS51704">
    <property type="entry name" value="GP_PDE"/>
    <property type="match status" value="1"/>
</dbReference>
<feature type="transmembrane region" description="Helical" evidence="1">
    <location>
        <begin position="124"/>
        <end position="147"/>
    </location>
</feature>
<accession>A0A1G6L6V1</accession>
<keyword evidence="1" id="KW-0472">Membrane</keyword>
<feature type="transmembrane region" description="Helical" evidence="1">
    <location>
        <begin position="252"/>
        <end position="278"/>
    </location>
</feature>
<dbReference type="GO" id="GO:0008081">
    <property type="term" value="F:phosphoric diester hydrolase activity"/>
    <property type="evidence" value="ECO:0007669"/>
    <property type="project" value="InterPro"/>
</dbReference>
<organism evidence="3 4">
    <name type="scientific">Sanguibacter gelidistatuariae</name>
    <dbReference type="NCBI Taxonomy" id="1814289"/>
    <lineage>
        <taxon>Bacteria</taxon>
        <taxon>Bacillati</taxon>
        <taxon>Actinomycetota</taxon>
        <taxon>Actinomycetes</taxon>
        <taxon>Micrococcales</taxon>
        <taxon>Sanguibacteraceae</taxon>
        <taxon>Sanguibacter</taxon>
    </lineage>
</organism>
<dbReference type="Gene3D" id="3.20.20.190">
    <property type="entry name" value="Phosphatidylinositol (PI) phosphodiesterase"/>
    <property type="match status" value="1"/>
</dbReference>
<evidence type="ECO:0000313" key="4">
    <source>
        <dbReference type="Proteomes" id="UP000199039"/>
    </source>
</evidence>
<feature type="transmembrane region" description="Helical" evidence="1">
    <location>
        <begin position="324"/>
        <end position="343"/>
    </location>
</feature>
<proteinExistence type="predicted"/>
<feature type="domain" description="GP-PDE" evidence="2">
    <location>
        <begin position="357"/>
        <end position="585"/>
    </location>
</feature>
<dbReference type="STRING" id="1814289.SAMN05216410_1777"/>
<keyword evidence="4" id="KW-1185">Reference proteome</keyword>
<protein>
    <submittedName>
        <fullName evidence="3">Glycerophosphoryl diester phosphodiesterase</fullName>
    </submittedName>
</protein>
<feature type="transmembrane region" description="Helical" evidence="1">
    <location>
        <begin position="62"/>
        <end position="85"/>
    </location>
</feature>
<evidence type="ECO:0000259" key="2">
    <source>
        <dbReference type="PROSITE" id="PS51704"/>
    </source>
</evidence>
<dbReference type="CDD" id="cd08579">
    <property type="entry name" value="GDPD_memb_like"/>
    <property type="match status" value="1"/>
</dbReference>
<feature type="transmembrane region" description="Helical" evidence="1">
    <location>
        <begin position="214"/>
        <end position="240"/>
    </location>
</feature>
<evidence type="ECO:0000313" key="3">
    <source>
        <dbReference type="EMBL" id="SDC38877.1"/>
    </source>
</evidence>
<dbReference type="Proteomes" id="UP000199039">
    <property type="component" value="Unassembled WGS sequence"/>
</dbReference>
<dbReference type="AlphaFoldDB" id="A0A1G6L6V1"/>
<gene>
    <name evidence="3" type="ORF">SAMN05216410_1777</name>
</gene>
<dbReference type="Pfam" id="PF03009">
    <property type="entry name" value="GDPD"/>
    <property type="match status" value="1"/>
</dbReference>
<sequence>MLATLARAASSVRGAFGLYVKATLLLQGAAWAVAIPLIVWLFDTALRWAGVSSLTHLNVGHVLTTPAAAGGLVVLAFVACVVVLVQQGAFLLIGDRLTRGEPVAARAIAADLARAARKLLSPQLALFLGYFFVLVPVGGIGAAAFLVQGIAIPNFIITELKKFDGGLYVYAAFLAAVTYLYLRLALTLAVFLTTDASVAGSMAASWRMTRRLSVRLLAMFAAVVGAAGLVLAAVVALGLLPTRVADAVAPGAAAVVAGLSLTVVQVIAFFVAGAVAALGTQIVVLVARARAPQGAPVTVPDVAVPDAAVPDVAVPDAARAPRRAVRLGVGIVVVGALAAVSVLNTHAMTTLSDEAPTLVIAHRGDASAAVENSIAALESAAALGADYVELDVLQSADGGLVVFHDLTLRRLAGSDRAVADMTLAELTATTITQNGFTATIPSLAEFVERAKELDMPLLVELKAHGRETASFVDDVVALLRAKGVAGTYLVQSIYPELADAVRAAAPEIGVGYVVPFSRGGLGDPPVDFVAIEEFSYTARVRAEARAAGIDVFVWTVNDPAAMRQYLRAGADGIVMSAPREAVAERTAFVEQTGLSGRLEDLVRVAMGR</sequence>
<dbReference type="EMBL" id="FMYH01000002">
    <property type="protein sequence ID" value="SDC38877.1"/>
    <property type="molecule type" value="Genomic_DNA"/>
</dbReference>
<dbReference type="InterPro" id="IPR018476">
    <property type="entry name" value="GlyceroP-diester-Pdiesterase_M"/>
</dbReference>
<dbReference type="PANTHER" id="PTHR46211:SF8">
    <property type="entry name" value="PHOSPHODIESTERASE"/>
    <property type="match status" value="1"/>
</dbReference>
<dbReference type="InterPro" id="IPR030395">
    <property type="entry name" value="GP_PDE_dom"/>
</dbReference>
<feature type="transmembrane region" description="Helical" evidence="1">
    <location>
        <begin position="18"/>
        <end position="42"/>
    </location>
</feature>
<feature type="transmembrane region" description="Helical" evidence="1">
    <location>
        <begin position="167"/>
        <end position="193"/>
    </location>
</feature>
<dbReference type="Pfam" id="PF10110">
    <property type="entry name" value="GPDPase_memb"/>
    <property type="match status" value="1"/>
</dbReference>
<dbReference type="InterPro" id="IPR017946">
    <property type="entry name" value="PLC-like_Pdiesterase_TIM-brl"/>
</dbReference>
<name>A0A1G6L6V1_9MICO</name>
<dbReference type="SUPFAM" id="SSF51695">
    <property type="entry name" value="PLC-like phosphodiesterases"/>
    <property type="match status" value="1"/>
</dbReference>
<reference evidence="3 4" key="1">
    <citation type="submission" date="2016-09" db="EMBL/GenBank/DDBJ databases">
        <authorList>
            <person name="Capua I."/>
            <person name="De Benedictis P."/>
            <person name="Joannis T."/>
            <person name="Lombin L.H."/>
            <person name="Cattoli G."/>
        </authorList>
    </citation>
    <scope>NUCLEOTIDE SEQUENCE [LARGE SCALE GENOMIC DNA]</scope>
    <source>
        <strain evidence="3 4">ISLP-3</strain>
    </source>
</reference>
<keyword evidence="1" id="KW-0812">Transmembrane</keyword>
<keyword evidence="1" id="KW-1133">Transmembrane helix</keyword>